<dbReference type="InterPro" id="IPR036162">
    <property type="entry name" value="Resolvase-like_N_sf"/>
</dbReference>
<sequence length="55" mass="6223">MSRSSRIWTETASGATTARPQLDDLFSHLRPWDTLVAEADAALFEVGDDLKQMWQ</sequence>
<comment type="caution">
    <text evidence="1">The sequence shown here is derived from an EMBL/GenBank/DDBJ whole genome shotgun (WGS) entry which is preliminary data.</text>
</comment>
<evidence type="ECO:0000313" key="1">
    <source>
        <dbReference type="EMBL" id="GAC86338.1"/>
    </source>
</evidence>
<dbReference type="Proteomes" id="UP000035021">
    <property type="component" value="Unassembled WGS sequence"/>
</dbReference>
<evidence type="ECO:0000313" key="2">
    <source>
        <dbReference type="Proteomes" id="UP000035021"/>
    </source>
</evidence>
<dbReference type="SUPFAM" id="SSF53041">
    <property type="entry name" value="Resolvase-like"/>
    <property type="match status" value="1"/>
</dbReference>
<proteinExistence type="predicted"/>
<keyword evidence="2" id="KW-1185">Reference proteome</keyword>
<organism evidence="1 2">
    <name type="scientific">Gordonia paraffinivorans NBRC 108238</name>
    <dbReference type="NCBI Taxonomy" id="1223543"/>
    <lineage>
        <taxon>Bacteria</taxon>
        <taxon>Bacillati</taxon>
        <taxon>Actinomycetota</taxon>
        <taxon>Actinomycetes</taxon>
        <taxon>Mycobacteriales</taxon>
        <taxon>Gordoniaceae</taxon>
        <taxon>Gordonia</taxon>
    </lineage>
</organism>
<protein>
    <recommendedName>
        <fullName evidence="3">Transposase</fullName>
    </recommendedName>
</protein>
<accession>A0ABQ0IS13</accession>
<name>A0ABQ0IS13_9ACTN</name>
<evidence type="ECO:0008006" key="3">
    <source>
        <dbReference type="Google" id="ProtNLM"/>
    </source>
</evidence>
<reference evidence="1 2" key="1">
    <citation type="submission" date="2013-02" db="EMBL/GenBank/DDBJ databases">
        <title>Whole genome shotgun sequence of Gordonia paraffinivorans NBRC 108238.</title>
        <authorList>
            <person name="Isaki-Nakamura S."/>
            <person name="Hosoyama A."/>
            <person name="Tsuchikane K."/>
            <person name="Ando Y."/>
            <person name="Baba S."/>
            <person name="Ohji S."/>
            <person name="Hamada M."/>
            <person name="Tamura T."/>
            <person name="Yamazoe A."/>
            <person name="Yamazaki S."/>
            <person name="Fujita N."/>
        </authorList>
    </citation>
    <scope>NUCLEOTIDE SEQUENCE [LARGE SCALE GENOMIC DNA]</scope>
    <source>
        <strain evidence="1 2">NBRC 108238</strain>
    </source>
</reference>
<gene>
    <name evidence="1" type="ORF">GP2_108_00020</name>
</gene>
<dbReference type="EMBL" id="BAOQ01000108">
    <property type="protein sequence ID" value="GAC86338.1"/>
    <property type="molecule type" value="Genomic_DNA"/>
</dbReference>